<evidence type="ECO:0000256" key="3">
    <source>
        <dbReference type="SAM" id="MobiDB-lite"/>
    </source>
</evidence>
<reference evidence="4 5" key="1">
    <citation type="journal article" date="2020" name="Microorganisms">
        <title>Osmotic Adaptation and Compatible Solute Biosynthesis of Phototrophic Bacteria as Revealed from Genome Analyses.</title>
        <authorList>
            <person name="Imhoff J.F."/>
            <person name="Rahn T."/>
            <person name="Kunzel S."/>
            <person name="Keller A."/>
            <person name="Neulinger S.C."/>
        </authorList>
    </citation>
    <scope>NUCLEOTIDE SEQUENCE [LARGE SCALE GENOMIC DNA]</scope>
    <source>
        <strain evidence="4 5">DSM 21303</strain>
    </source>
</reference>
<evidence type="ECO:0000313" key="5">
    <source>
        <dbReference type="Proteomes" id="UP001138802"/>
    </source>
</evidence>
<gene>
    <name evidence="4" type="ORF">CKO25_05700</name>
</gene>
<comment type="similarity">
    <text evidence="1">Belongs to the UPF0751 family.</text>
</comment>
<comment type="caution">
    <text evidence="4">The sequence shown here is derived from an EMBL/GenBank/DDBJ whole genome shotgun (WGS) entry which is preliminary data.</text>
</comment>
<dbReference type="Gene3D" id="1.10.287.1490">
    <property type="match status" value="1"/>
</dbReference>
<evidence type="ECO:0000313" key="4">
    <source>
        <dbReference type="EMBL" id="MBK1644154.1"/>
    </source>
</evidence>
<accession>A0A9X0WH20</accession>
<organism evidence="4 5">
    <name type="scientific">Thiocapsa imhoffii</name>
    <dbReference type="NCBI Taxonomy" id="382777"/>
    <lineage>
        <taxon>Bacteria</taxon>
        <taxon>Pseudomonadati</taxon>
        <taxon>Pseudomonadota</taxon>
        <taxon>Gammaproteobacteria</taxon>
        <taxon>Chromatiales</taxon>
        <taxon>Chromatiaceae</taxon>
        <taxon>Thiocapsa</taxon>
    </lineage>
</organism>
<dbReference type="Pfam" id="PF10087">
    <property type="entry name" value="DUF2325"/>
    <property type="match status" value="1"/>
</dbReference>
<proteinExistence type="inferred from homology"/>
<dbReference type="EMBL" id="NRSD01000004">
    <property type="protein sequence ID" value="MBK1644154.1"/>
    <property type="molecule type" value="Genomic_DNA"/>
</dbReference>
<sequence>MQRLIFELSDTATECRVYDYETQRLIANLDGDTWTGLFGTLNPSTPSIQHRCCHHDGPTSMPSVPLDDQPPSPPPVTHSPALSSPRLAPLQPRASRSPGSSKPLTTASSTQSNMPHPSSLNAGAACVGASLLRDRGRRKLWDIPHKYHCPIIGTCLSVEELRRLAERHAYPPHAKLSDFDLHISFVAAAETKNPLAIATHKALEKRYASCIRRFSRARDPAGLMPLWEEALATGEAPAALWALMTHPRANLVVLTRAYEDIHMLSHQIGAGQRADLKRLTETRGRLERLQADFDDLFERTQRRTEEREAHIRNLEHALGERERDCADLRVRETRLRDALEQGQTQRLQARIEALDTDLKRLRGELERTRAERDALQVQCTETRDEANAAVALHQTAEAERRALERMLETLLAEDQCPGCPASGCRHDQDLGGRRVLCVGGRQQLVEQYRAMVASCNGRFEHHDGGLEDNQRRLETMLAAADIVVCATDYVSHGAYHRTKRFCKRHDKPHLLLGRSGLSAFAHALSRISASTPTNQARTLDGPPLDS</sequence>
<feature type="compositionally biased region" description="Pro residues" evidence="3">
    <location>
        <begin position="68"/>
        <end position="77"/>
    </location>
</feature>
<dbReference type="InterPro" id="IPR016772">
    <property type="entry name" value="UCP020408"/>
</dbReference>
<dbReference type="AlphaFoldDB" id="A0A9X0WH20"/>
<keyword evidence="5" id="KW-1185">Reference proteome</keyword>
<protein>
    <recommendedName>
        <fullName evidence="6">DUF2325 domain-containing protein</fullName>
    </recommendedName>
</protein>
<feature type="compositionally biased region" description="Polar residues" evidence="3">
    <location>
        <begin position="97"/>
        <end position="120"/>
    </location>
</feature>
<dbReference type="Proteomes" id="UP001138802">
    <property type="component" value="Unassembled WGS sequence"/>
</dbReference>
<name>A0A9X0WH20_9GAMM</name>
<evidence type="ECO:0008006" key="6">
    <source>
        <dbReference type="Google" id="ProtNLM"/>
    </source>
</evidence>
<evidence type="ECO:0000256" key="1">
    <source>
        <dbReference type="ARBA" id="ARBA00007189"/>
    </source>
</evidence>
<dbReference type="RefSeq" id="WP_200386951.1">
    <property type="nucleotide sequence ID" value="NZ_NRSD01000004.1"/>
</dbReference>
<keyword evidence="2" id="KW-0175">Coiled coil</keyword>
<feature type="coiled-coil region" evidence="2">
    <location>
        <begin position="344"/>
        <end position="413"/>
    </location>
</feature>
<evidence type="ECO:0000256" key="2">
    <source>
        <dbReference type="SAM" id="Coils"/>
    </source>
</evidence>
<feature type="region of interest" description="Disordered" evidence="3">
    <location>
        <begin position="49"/>
        <end position="120"/>
    </location>
</feature>